<keyword evidence="5" id="KW-0997">Cell inner membrane</keyword>
<dbReference type="RefSeq" id="WP_373565250.1">
    <property type="nucleotide sequence ID" value="NZ_JACCAS010000001.1"/>
</dbReference>
<dbReference type="GO" id="GO:1990281">
    <property type="term" value="C:efflux pump complex"/>
    <property type="evidence" value="ECO:0007669"/>
    <property type="project" value="TreeGrafter"/>
</dbReference>
<dbReference type="PANTHER" id="PTHR30469:SF12">
    <property type="entry name" value="MULTIDRUG RESISTANCE PROTEIN MDTA"/>
    <property type="match status" value="1"/>
</dbReference>
<feature type="domain" description="Multidrug resistance protein MdtA-like barrel-sandwich hybrid" evidence="8">
    <location>
        <begin position="67"/>
        <end position="210"/>
    </location>
</feature>
<evidence type="ECO:0000259" key="10">
    <source>
        <dbReference type="Pfam" id="PF25967"/>
    </source>
</evidence>
<dbReference type="GO" id="GO:0015562">
    <property type="term" value="F:efflux transmembrane transporter activity"/>
    <property type="evidence" value="ECO:0007669"/>
    <property type="project" value="TreeGrafter"/>
</dbReference>
<keyword evidence="6" id="KW-0472">Membrane</keyword>
<feature type="domain" description="Multidrug resistance protein MdtA-like beta-barrel" evidence="9">
    <location>
        <begin position="215"/>
        <end position="297"/>
    </location>
</feature>
<dbReference type="InterPro" id="IPR006143">
    <property type="entry name" value="RND_pump_MFP"/>
</dbReference>
<accession>A0A7Y9WHU4</accession>
<dbReference type="AlphaFoldDB" id="A0A7Y9WHU4"/>
<organism evidence="11 12">
    <name type="scientific">Paraburkholderia bryophila</name>
    <dbReference type="NCBI Taxonomy" id="420952"/>
    <lineage>
        <taxon>Bacteria</taxon>
        <taxon>Pseudomonadati</taxon>
        <taxon>Pseudomonadota</taxon>
        <taxon>Betaproteobacteria</taxon>
        <taxon>Burkholderiales</taxon>
        <taxon>Burkholderiaceae</taxon>
        <taxon>Paraburkholderia</taxon>
    </lineage>
</organism>
<dbReference type="Pfam" id="PF25967">
    <property type="entry name" value="RND-MFP_C"/>
    <property type="match status" value="1"/>
</dbReference>
<evidence type="ECO:0000256" key="5">
    <source>
        <dbReference type="ARBA" id="ARBA00022519"/>
    </source>
</evidence>
<dbReference type="InterPro" id="IPR058624">
    <property type="entry name" value="MdtA-like_HH"/>
</dbReference>
<evidence type="ECO:0000259" key="8">
    <source>
        <dbReference type="Pfam" id="PF25917"/>
    </source>
</evidence>
<dbReference type="NCBIfam" id="TIGR01730">
    <property type="entry name" value="RND_mfp"/>
    <property type="match status" value="1"/>
</dbReference>
<dbReference type="Proteomes" id="UP000540929">
    <property type="component" value="Unassembled WGS sequence"/>
</dbReference>
<evidence type="ECO:0000256" key="6">
    <source>
        <dbReference type="ARBA" id="ARBA00023136"/>
    </source>
</evidence>
<feature type="domain" description="Multidrug resistance protein MdtA-like C-terminal permuted SH3" evidence="10">
    <location>
        <begin position="303"/>
        <end position="362"/>
    </location>
</feature>
<dbReference type="SUPFAM" id="SSF111369">
    <property type="entry name" value="HlyD-like secretion proteins"/>
    <property type="match status" value="1"/>
</dbReference>
<evidence type="ECO:0000313" key="12">
    <source>
        <dbReference type="Proteomes" id="UP000540929"/>
    </source>
</evidence>
<dbReference type="Pfam" id="PF25917">
    <property type="entry name" value="BSH_RND"/>
    <property type="match status" value="1"/>
</dbReference>
<dbReference type="Gene3D" id="1.10.287.470">
    <property type="entry name" value="Helix hairpin bin"/>
    <property type="match status" value="1"/>
</dbReference>
<proteinExistence type="inferred from homology"/>
<dbReference type="EMBL" id="JACCAS010000001">
    <property type="protein sequence ID" value="NYH21089.1"/>
    <property type="molecule type" value="Genomic_DNA"/>
</dbReference>
<evidence type="ECO:0000256" key="3">
    <source>
        <dbReference type="ARBA" id="ARBA00022448"/>
    </source>
</evidence>
<evidence type="ECO:0000256" key="1">
    <source>
        <dbReference type="ARBA" id="ARBA00004236"/>
    </source>
</evidence>
<evidence type="ECO:0000259" key="7">
    <source>
        <dbReference type="Pfam" id="PF25876"/>
    </source>
</evidence>
<dbReference type="Gene3D" id="2.40.50.100">
    <property type="match status" value="1"/>
</dbReference>
<evidence type="ECO:0000256" key="4">
    <source>
        <dbReference type="ARBA" id="ARBA00022475"/>
    </source>
</evidence>
<dbReference type="Pfam" id="PF25876">
    <property type="entry name" value="HH_MFP_RND"/>
    <property type="match status" value="1"/>
</dbReference>
<dbReference type="Pfam" id="PF25944">
    <property type="entry name" value="Beta-barrel_RND"/>
    <property type="match status" value="1"/>
</dbReference>
<protein>
    <submittedName>
        <fullName evidence="11">Multidrug efflux system membrane fusion protein</fullName>
    </submittedName>
</protein>
<name>A0A7Y9WHU4_9BURK</name>
<reference evidence="11 12" key="1">
    <citation type="submission" date="2020-07" db="EMBL/GenBank/DDBJ databases">
        <title>Exploring microbial biodiversity for novel pathways involved in the catabolism of aromatic compounds derived from lignin.</title>
        <authorList>
            <person name="Elkins J."/>
        </authorList>
    </citation>
    <scope>NUCLEOTIDE SEQUENCE [LARGE SCALE GENOMIC DNA]</scope>
    <source>
        <strain evidence="11 12">H2C3C</strain>
    </source>
</reference>
<keyword evidence="3" id="KW-0813">Transport</keyword>
<keyword evidence="4" id="KW-1003">Cell membrane</keyword>
<dbReference type="InterPro" id="IPR058626">
    <property type="entry name" value="MdtA-like_b-barrel"/>
</dbReference>
<dbReference type="Gene3D" id="2.40.30.170">
    <property type="match status" value="1"/>
</dbReference>
<comment type="similarity">
    <text evidence="2">Belongs to the membrane fusion protein (MFP) (TC 8.A.1) family.</text>
</comment>
<evidence type="ECO:0000259" key="9">
    <source>
        <dbReference type="Pfam" id="PF25944"/>
    </source>
</evidence>
<dbReference type="InterPro" id="IPR058625">
    <property type="entry name" value="MdtA-like_BSH"/>
</dbReference>
<feature type="domain" description="Multidrug resistance protein MdtA-like alpha-helical hairpin" evidence="7">
    <location>
        <begin position="108"/>
        <end position="176"/>
    </location>
</feature>
<dbReference type="PANTHER" id="PTHR30469">
    <property type="entry name" value="MULTIDRUG RESISTANCE PROTEIN MDTA"/>
    <property type="match status" value="1"/>
</dbReference>
<gene>
    <name evidence="11" type="ORF">GGD40_000568</name>
</gene>
<sequence length="436" mass="44492">MKRTNLKWPALAVLVLLVVVAVWLLYFRHPARKAPAVPPGTPVSAVAAKLADVPVYIDSLGTVTPTRTVTVITQVNGILDSVDFKEGQRVHRGQVIARIDSRALEAQLVQAQGTLTHDKAALANAQLDLQRYRQLIKVGSITQQTLDTQTATVNEDQGTVVSDTGNVKNLQVQVSYCTITSPVDGVVGLRLVDPGNYITTTSTTGVAVITQLQPATVVYAVPEDYLGQIHRAMSRGAVAVLAYDRDKKTLLSHGTLLAVDNQVDTATGTVKVKAEFPQSGDTLFPNQFVNARMQADTLRQIPVIPTAAIQHGTNGDFVFVVGAGNKVALRNVKAGPVSGDNTAILDGGVKAGEQVVTDGADKLDNGSAVRVVAATPAGASGASGASASATAGASGAAADAQAAGASTAGASGAAASSAASAASASSTSSAASPASN</sequence>
<dbReference type="InterPro" id="IPR058627">
    <property type="entry name" value="MdtA-like_C"/>
</dbReference>
<keyword evidence="12" id="KW-1185">Reference proteome</keyword>
<comment type="subcellular location">
    <subcellularLocation>
        <location evidence="1">Cell membrane</location>
    </subcellularLocation>
</comment>
<evidence type="ECO:0000313" key="11">
    <source>
        <dbReference type="EMBL" id="NYH21089.1"/>
    </source>
</evidence>
<comment type="caution">
    <text evidence="11">The sequence shown here is derived from an EMBL/GenBank/DDBJ whole genome shotgun (WGS) entry which is preliminary data.</text>
</comment>
<evidence type="ECO:0000256" key="2">
    <source>
        <dbReference type="ARBA" id="ARBA00009477"/>
    </source>
</evidence>
<dbReference type="Gene3D" id="2.40.420.20">
    <property type="match status" value="1"/>
</dbReference>